<dbReference type="GO" id="GO:0051707">
    <property type="term" value="P:response to other organism"/>
    <property type="evidence" value="ECO:0007669"/>
    <property type="project" value="UniProtKB-ARBA"/>
</dbReference>
<evidence type="ECO:0000259" key="13">
    <source>
        <dbReference type="Pfam" id="PF23598"/>
    </source>
</evidence>
<dbReference type="InterPro" id="IPR055414">
    <property type="entry name" value="LRR_R13L4/SHOC2-like"/>
</dbReference>
<dbReference type="GO" id="GO:0005886">
    <property type="term" value="C:plasma membrane"/>
    <property type="evidence" value="ECO:0007669"/>
    <property type="project" value="UniProtKB-SubCell"/>
</dbReference>
<comment type="similarity">
    <text evidence="2">Belongs to the RLP family.</text>
</comment>
<keyword evidence="15" id="KW-1185">Reference proteome</keyword>
<dbReference type="PRINTS" id="PR00019">
    <property type="entry name" value="LEURICHRPT"/>
</dbReference>
<organism evidence="14 15">
    <name type="scientific">Artemisia annua</name>
    <name type="common">Sweet wormwood</name>
    <dbReference type="NCBI Taxonomy" id="35608"/>
    <lineage>
        <taxon>Eukaryota</taxon>
        <taxon>Viridiplantae</taxon>
        <taxon>Streptophyta</taxon>
        <taxon>Embryophyta</taxon>
        <taxon>Tracheophyta</taxon>
        <taxon>Spermatophyta</taxon>
        <taxon>Magnoliopsida</taxon>
        <taxon>eudicotyledons</taxon>
        <taxon>Gunneridae</taxon>
        <taxon>Pentapetalae</taxon>
        <taxon>asterids</taxon>
        <taxon>campanulids</taxon>
        <taxon>Asterales</taxon>
        <taxon>Asteraceae</taxon>
        <taxon>Asteroideae</taxon>
        <taxon>Anthemideae</taxon>
        <taxon>Artemisiinae</taxon>
        <taxon>Artemisia</taxon>
    </lineage>
</organism>
<dbReference type="InterPro" id="IPR032675">
    <property type="entry name" value="LRR_dom_sf"/>
</dbReference>
<sequence>MGLVKRSVLGLIVMVSLVLVCVYGENENDEYEGVEGGAPMVETEQIALYSAIQGFVGQEWNGSDLYPDPCGWTPIQGVSCDLFDGFWYVTVLNIGSIHDNSLSCAPNAKFTRHLFQLKHLKSLAFYNCFVTPSTTISSENWGAFSGSLESLEFRSNPGLTGNIPVSFGQLKKLQSLVLVENGLSGGLPDNIGNLTYLRRLVSSGNRFTGEIADSYGYLSELLIMDLSRNSLSGTLPLTLGGLTSLLKLDLSQNQLEGQIPSEISNLKNLTLMDLSNNKFSGGLTKSVQEMSSLQELVLSRNSIGGDLMNIQWQNLHELVVLDLSSMGLTGGVPESISEMKKLRFLGLSNNNLSGSLTPKLAELPNLSSLYVYGNNLNGELKFTQGFFGKMGRRFGAWNNLNLCFPLDLIPTSFGPFGVKACHEEVTISKVTLHDSGSKLVNGNHNLDSHFTTSFGFSRYESPGFWYIFVIVTVLNFFM</sequence>
<keyword evidence="8" id="KW-1133">Transmembrane helix</keyword>
<evidence type="ECO:0000256" key="5">
    <source>
        <dbReference type="ARBA" id="ARBA00022692"/>
    </source>
</evidence>
<evidence type="ECO:0000256" key="10">
    <source>
        <dbReference type="ARBA" id="ARBA00023170"/>
    </source>
</evidence>
<keyword evidence="10" id="KW-0675">Receptor</keyword>
<comment type="caution">
    <text evidence="14">The sequence shown here is derived from an EMBL/GenBank/DDBJ whole genome shotgun (WGS) entry which is preliminary data.</text>
</comment>
<feature type="chain" id="PRO_5015570542" evidence="12">
    <location>
        <begin position="25"/>
        <end position="478"/>
    </location>
</feature>
<evidence type="ECO:0000256" key="12">
    <source>
        <dbReference type="SAM" id="SignalP"/>
    </source>
</evidence>
<keyword evidence="5" id="KW-0812">Transmembrane</keyword>
<keyword evidence="6 12" id="KW-0732">Signal</keyword>
<feature type="signal peptide" evidence="12">
    <location>
        <begin position="1"/>
        <end position="24"/>
    </location>
</feature>
<name>A0A2U1N952_ARTAN</name>
<evidence type="ECO:0000313" key="14">
    <source>
        <dbReference type="EMBL" id="PWA69997.1"/>
    </source>
</evidence>
<evidence type="ECO:0000256" key="9">
    <source>
        <dbReference type="ARBA" id="ARBA00023136"/>
    </source>
</evidence>
<dbReference type="PANTHER" id="PTHR27004:SF443">
    <property type="entry name" value="OS08G0541300 PROTEIN"/>
    <property type="match status" value="1"/>
</dbReference>
<protein>
    <submittedName>
        <fullName evidence="14">Leucine-rich repeat-containing protein</fullName>
    </submittedName>
</protein>
<dbReference type="FunFam" id="3.80.10.10:FF:000299">
    <property type="entry name" value="Piriformospora indica-insensitive protein 2"/>
    <property type="match status" value="1"/>
</dbReference>
<gene>
    <name evidence="14" type="ORF">CTI12_AA292840</name>
</gene>
<dbReference type="SUPFAM" id="SSF52058">
    <property type="entry name" value="L domain-like"/>
    <property type="match status" value="1"/>
</dbReference>
<dbReference type="EMBL" id="PKPP01003323">
    <property type="protein sequence ID" value="PWA69997.1"/>
    <property type="molecule type" value="Genomic_DNA"/>
</dbReference>
<feature type="domain" description="Disease resistance R13L4/SHOC-2-like LRR" evidence="13">
    <location>
        <begin position="167"/>
        <end position="404"/>
    </location>
</feature>
<comment type="subcellular location">
    <subcellularLocation>
        <location evidence="1">Cell membrane</location>
        <topology evidence="1">Single-pass type I membrane protein</topology>
    </subcellularLocation>
</comment>
<dbReference type="Proteomes" id="UP000245207">
    <property type="component" value="Unassembled WGS sequence"/>
</dbReference>
<dbReference type="Pfam" id="PF23598">
    <property type="entry name" value="LRR_14"/>
    <property type="match status" value="1"/>
</dbReference>
<evidence type="ECO:0000256" key="3">
    <source>
        <dbReference type="ARBA" id="ARBA00022475"/>
    </source>
</evidence>
<evidence type="ECO:0000256" key="1">
    <source>
        <dbReference type="ARBA" id="ARBA00004251"/>
    </source>
</evidence>
<evidence type="ECO:0000256" key="2">
    <source>
        <dbReference type="ARBA" id="ARBA00009592"/>
    </source>
</evidence>
<keyword evidence="9" id="KW-0472">Membrane</keyword>
<evidence type="ECO:0000256" key="8">
    <source>
        <dbReference type="ARBA" id="ARBA00022989"/>
    </source>
</evidence>
<evidence type="ECO:0000256" key="11">
    <source>
        <dbReference type="ARBA" id="ARBA00023180"/>
    </source>
</evidence>
<evidence type="ECO:0000313" key="15">
    <source>
        <dbReference type="Proteomes" id="UP000245207"/>
    </source>
</evidence>
<accession>A0A2U1N952</accession>
<dbReference type="FunFam" id="3.80.10.10:FF:000269">
    <property type="entry name" value="Piriformospora indica-insensitive protein 2"/>
    <property type="match status" value="1"/>
</dbReference>
<reference evidence="14 15" key="1">
    <citation type="journal article" date="2018" name="Mol. Plant">
        <title>The genome of Artemisia annua provides insight into the evolution of Asteraceae family and artemisinin biosynthesis.</title>
        <authorList>
            <person name="Shen Q."/>
            <person name="Zhang L."/>
            <person name="Liao Z."/>
            <person name="Wang S."/>
            <person name="Yan T."/>
            <person name="Shi P."/>
            <person name="Liu M."/>
            <person name="Fu X."/>
            <person name="Pan Q."/>
            <person name="Wang Y."/>
            <person name="Lv Z."/>
            <person name="Lu X."/>
            <person name="Zhang F."/>
            <person name="Jiang W."/>
            <person name="Ma Y."/>
            <person name="Chen M."/>
            <person name="Hao X."/>
            <person name="Li L."/>
            <person name="Tang Y."/>
            <person name="Lv G."/>
            <person name="Zhou Y."/>
            <person name="Sun X."/>
            <person name="Brodelius P.E."/>
            <person name="Rose J.K.C."/>
            <person name="Tang K."/>
        </authorList>
    </citation>
    <scope>NUCLEOTIDE SEQUENCE [LARGE SCALE GENOMIC DNA]</scope>
    <source>
        <strain evidence="15">cv. Huhao1</strain>
        <tissue evidence="14">Leaf</tissue>
    </source>
</reference>
<proteinExistence type="inferred from homology"/>
<evidence type="ECO:0000256" key="7">
    <source>
        <dbReference type="ARBA" id="ARBA00022737"/>
    </source>
</evidence>
<keyword evidence="3" id="KW-1003">Cell membrane</keyword>
<keyword evidence="4" id="KW-0433">Leucine-rich repeat</keyword>
<dbReference type="OrthoDB" id="676979at2759"/>
<keyword evidence="11" id="KW-0325">Glycoprotein</keyword>
<dbReference type="STRING" id="35608.A0A2U1N952"/>
<dbReference type="PANTHER" id="PTHR27004">
    <property type="entry name" value="RECEPTOR-LIKE PROTEIN 12 ISOFORM X1"/>
    <property type="match status" value="1"/>
</dbReference>
<evidence type="ECO:0000256" key="6">
    <source>
        <dbReference type="ARBA" id="ARBA00022729"/>
    </source>
</evidence>
<keyword evidence="7" id="KW-0677">Repeat</keyword>
<dbReference type="AlphaFoldDB" id="A0A2U1N952"/>
<dbReference type="Gene3D" id="3.80.10.10">
    <property type="entry name" value="Ribonuclease Inhibitor"/>
    <property type="match status" value="3"/>
</dbReference>
<evidence type="ECO:0000256" key="4">
    <source>
        <dbReference type="ARBA" id="ARBA00022614"/>
    </source>
</evidence>